<sequence length="1258" mass="143563">MSSFGDGPEAPHGRRELDTCRICRGEGTLDEPLYHPCKCSGSIKYVHQDCLMEWLQHSQRKQACELCKTPFKFTKLYSPDMPSHIPPFLFLSKIASHVRSSIILYLRLMMVCFVWLGWLPLSTRYAVRFYFWVSDEMFDGQNQNETIATPMNRILEPTDAAISETAAVPTLVTTISNVTAKNNIFGELTTNPLVNKILVDTFEGQVITGLVVLIFVVIFLIREWVLQNAALNQDQDIPAFLERLQEQRAQEPQLQLPPQDQPQLLIANADPEEDRQFEAPFHEMEDIPLVPREDPDENDHEQIRRRRLERLGQQFDEVEQFQGNYDGYYGLAEELAEGRGDLPRGEPLVEVRHRHEDIQQPHGVANVNGRQEDFFDDYDETANNHDVNNVQQNFQLEPEQEHVENNGFWDLLGAWFRDNILGEADGEAQNDQMVVREGFGDADLQRNLEDELDEEGDDFDGIMELIGMRGPLPVLFQNGIFSTILVTGTLAVSLWVPYLIGKVALLVFSNPVTFFGIYPVKFISFWANQTVDIFISIAANILILTIYLMSQSPVLLDIFYATVPIFRSHPEDAIAADAWNRFVERYHSAEALFNGSVSADVSTAFARPVWIRLVHGGVIPEKVTAIDRVLAVFAGYTMFTVMGAWYLSRSKRLARHRVGRALERIVVDVLRQAGAIMKVIVIIGIELAIFPLFCGILLDVSFMPLFDGVSVQSRWEFSLKHPLPSTFLHWFVGTCYMFHFALFVSMCRDIVRPGVLYFIRDPNDPNFHPIRDVLDRPVFTQLRKIAISALIYSSLICICLGGVVYTLRYVVGGNVLPVSWEWGDTITEFPIDLLLYHIFIPVVLRFFKPSGLLKRSWSFFFTKAASYLRLTSFLFNIEVPYEEGTFQYRSFMSRLKFRGSMQYTVVRSTEETDQVPGEVAFVRDGGYVRAPNSDSVHLRKGRHEFVRVTKENRRIDGKIDRPEDLRDVVVVYTPPHFRVRIGLLLFVIWLFAAATGLTATVGPLLVGRKIFRMILPEGKKMNDIYCLTVGGYIFCALFILGGFIADNSAAIRRGLRRLSVVFHSPSQLLFGTIALLYQIFKISYVSISFGLLIPALLALIMEFYVVIPLHLYFTTDQPVIHFMQGWALGVLYSRMLWKVLTLDGESRWARAYRQVFASGYFNPNIKVATKSLIVPIAGSMSAMLLTPVPLGWIAEHTILRNSPQETIVTIYRLSYPLVLFIVLSLVAAYAVYRVWNNWKTKLRDEVYLIGEQLHNHTD</sequence>
<protein>
    <submittedName>
        <fullName evidence="1">Uncharacterized protein</fullName>
    </submittedName>
</protein>
<evidence type="ECO:0000313" key="1">
    <source>
        <dbReference type="EMBL" id="KAK9324062.1"/>
    </source>
</evidence>
<organism evidence="1 2">
    <name type="scientific">Lipomyces orientalis</name>
    <dbReference type="NCBI Taxonomy" id="1233043"/>
    <lineage>
        <taxon>Eukaryota</taxon>
        <taxon>Fungi</taxon>
        <taxon>Dikarya</taxon>
        <taxon>Ascomycota</taxon>
        <taxon>Saccharomycotina</taxon>
        <taxon>Lipomycetes</taxon>
        <taxon>Lipomycetales</taxon>
        <taxon>Lipomycetaceae</taxon>
        <taxon>Lipomyces</taxon>
    </lineage>
</organism>
<evidence type="ECO:0000313" key="2">
    <source>
        <dbReference type="Proteomes" id="UP001489719"/>
    </source>
</evidence>
<proteinExistence type="predicted"/>
<dbReference type="EMBL" id="MU970054">
    <property type="protein sequence ID" value="KAK9324062.1"/>
    <property type="molecule type" value="Genomic_DNA"/>
</dbReference>
<gene>
    <name evidence="1" type="ORF">V1517DRAFT_318643</name>
</gene>
<reference evidence="2" key="1">
    <citation type="journal article" date="2024" name="Front. Bioeng. Biotechnol.">
        <title>Genome-scale model development and genomic sequencing of the oleaginous clade Lipomyces.</title>
        <authorList>
            <person name="Czajka J.J."/>
            <person name="Han Y."/>
            <person name="Kim J."/>
            <person name="Mondo S.J."/>
            <person name="Hofstad B.A."/>
            <person name="Robles A."/>
            <person name="Haridas S."/>
            <person name="Riley R."/>
            <person name="LaButti K."/>
            <person name="Pangilinan J."/>
            <person name="Andreopoulos W."/>
            <person name="Lipzen A."/>
            <person name="Yan J."/>
            <person name="Wang M."/>
            <person name="Ng V."/>
            <person name="Grigoriev I.V."/>
            <person name="Spatafora J.W."/>
            <person name="Magnuson J.K."/>
            <person name="Baker S.E."/>
            <person name="Pomraning K.R."/>
        </authorList>
    </citation>
    <scope>NUCLEOTIDE SEQUENCE [LARGE SCALE GENOMIC DNA]</scope>
    <source>
        <strain evidence="2">CBS 10300</strain>
    </source>
</reference>
<keyword evidence="2" id="KW-1185">Reference proteome</keyword>
<comment type="caution">
    <text evidence="1">The sequence shown here is derived from an EMBL/GenBank/DDBJ whole genome shotgun (WGS) entry which is preliminary data.</text>
</comment>
<accession>A0ACC3TSD8</accession>
<name>A0ACC3TSD8_9ASCO</name>
<dbReference type="Proteomes" id="UP001489719">
    <property type="component" value="Unassembled WGS sequence"/>
</dbReference>